<dbReference type="OrthoDB" id="1491557at2"/>
<evidence type="ECO:0000313" key="3">
    <source>
        <dbReference type="EMBL" id="THH39331.1"/>
    </source>
</evidence>
<feature type="chain" id="PRO_5020584328" evidence="2">
    <location>
        <begin position="24"/>
        <end position="229"/>
    </location>
</feature>
<protein>
    <submittedName>
        <fullName evidence="3">Outer membrane lipoprotein carrier protein LolA</fullName>
    </submittedName>
</protein>
<comment type="caution">
    <text evidence="3">The sequence shown here is derived from an EMBL/GenBank/DDBJ whole genome shotgun (WGS) entry which is preliminary data.</text>
</comment>
<accession>A0A4S4NLV1</accession>
<evidence type="ECO:0000256" key="1">
    <source>
        <dbReference type="ARBA" id="ARBA00022729"/>
    </source>
</evidence>
<name>A0A4S4NLV1_9BACT</name>
<reference evidence="3 4" key="1">
    <citation type="submission" date="2019-04" db="EMBL/GenBank/DDBJ databases">
        <title>Lewinella litorea sp. nov., isolated from a marine sand.</title>
        <authorList>
            <person name="Yoon J.-H."/>
        </authorList>
    </citation>
    <scope>NUCLEOTIDE SEQUENCE [LARGE SCALE GENOMIC DNA]</scope>
    <source>
        <strain evidence="3 4">HSMS-39</strain>
    </source>
</reference>
<dbReference type="CDD" id="cd16325">
    <property type="entry name" value="LolA"/>
    <property type="match status" value="1"/>
</dbReference>
<dbReference type="RefSeq" id="WP_136459464.1">
    <property type="nucleotide sequence ID" value="NZ_SRSF01000004.1"/>
</dbReference>
<sequence>MKFSSFLLSLALLLFGTSVAAQANHYTNASQSDKEAKRILESIRQKYDGYATLTADFRLELAFPNQPVEVQRGSLSRKGDLVRFKLGSQEGIINKDAAYFILHNSKEVQINDLPQPGETTGMLTPQNLFNFYEGEEYVLSLQGEETVDGRKLQIIEMKPVDRNASDFTKLRLMADQQRKEIMSVKAFSRDGSSYTFFLDNTRGNTALADNNFTFDKSQFPGYHVEDLRF</sequence>
<organism evidence="3 4">
    <name type="scientific">Neolewinella litorea</name>
    <dbReference type="NCBI Taxonomy" id="2562452"/>
    <lineage>
        <taxon>Bacteria</taxon>
        <taxon>Pseudomonadati</taxon>
        <taxon>Bacteroidota</taxon>
        <taxon>Saprospiria</taxon>
        <taxon>Saprospirales</taxon>
        <taxon>Lewinellaceae</taxon>
        <taxon>Neolewinella</taxon>
    </lineage>
</organism>
<gene>
    <name evidence="3" type="ORF">E4021_11280</name>
</gene>
<dbReference type="SUPFAM" id="SSF89392">
    <property type="entry name" value="Prokaryotic lipoproteins and lipoprotein localization factors"/>
    <property type="match status" value="1"/>
</dbReference>
<keyword evidence="4" id="KW-1185">Reference proteome</keyword>
<evidence type="ECO:0000313" key="4">
    <source>
        <dbReference type="Proteomes" id="UP000308528"/>
    </source>
</evidence>
<dbReference type="Gene3D" id="2.50.20.10">
    <property type="entry name" value="Lipoprotein localisation LolA/LolB/LppX"/>
    <property type="match status" value="1"/>
</dbReference>
<dbReference type="EMBL" id="SRSF01000004">
    <property type="protein sequence ID" value="THH39331.1"/>
    <property type="molecule type" value="Genomic_DNA"/>
</dbReference>
<dbReference type="InterPro" id="IPR029046">
    <property type="entry name" value="LolA/LolB/LppX"/>
</dbReference>
<dbReference type="AlphaFoldDB" id="A0A4S4NLV1"/>
<proteinExistence type="predicted"/>
<feature type="signal peptide" evidence="2">
    <location>
        <begin position="1"/>
        <end position="23"/>
    </location>
</feature>
<keyword evidence="3" id="KW-0449">Lipoprotein</keyword>
<evidence type="ECO:0000256" key="2">
    <source>
        <dbReference type="SAM" id="SignalP"/>
    </source>
</evidence>
<keyword evidence="1 2" id="KW-0732">Signal</keyword>
<dbReference type="InterPro" id="IPR004564">
    <property type="entry name" value="OM_lipoprot_carrier_LolA-like"/>
</dbReference>
<dbReference type="Proteomes" id="UP000308528">
    <property type="component" value="Unassembled WGS sequence"/>
</dbReference>